<protein>
    <submittedName>
        <fullName evidence="2">Uncharacterized protein</fullName>
    </submittedName>
</protein>
<dbReference type="Proteomes" id="UP000770661">
    <property type="component" value="Unassembled WGS sequence"/>
</dbReference>
<evidence type="ECO:0000313" key="2">
    <source>
        <dbReference type="EMBL" id="KAG0717536.1"/>
    </source>
</evidence>
<name>A0A8J4Y6A0_CHIOP</name>
<proteinExistence type="predicted"/>
<feature type="region of interest" description="Disordered" evidence="1">
    <location>
        <begin position="1"/>
        <end position="23"/>
    </location>
</feature>
<organism evidence="2 3">
    <name type="scientific">Chionoecetes opilio</name>
    <name type="common">Atlantic snow crab</name>
    <name type="synonym">Cancer opilio</name>
    <dbReference type="NCBI Taxonomy" id="41210"/>
    <lineage>
        <taxon>Eukaryota</taxon>
        <taxon>Metazoa</taxon>
        <taxon>Ecdysozoa</taxon>
        <taxon>Arthropoda</taxon>
        <taxon>Crustacea</taxon>
        <taxon>Multicrustacea</taxon>
        <taxon>Malacostraca</taxon>
        <taxon>Eumalacostraca</taxon>
        <taxon>Eucarida</taxon>
        <taxon>Decapoda</taxon>
        <taxon>Pleocyemata</taxon>
        <taxon>Brachyura</taxon>
        <taxon>Eubrachyura</taxon>
        <taxon>Majoidea</taxon>
        <taxon>Majidae</taxon>
        <taxon>Chionoecetes</taxon>
    </lineage>
</organism>
<reference evidence="2" key="1">
    <citation type="submission" date="2020-07" db="EMBL/GenBank/DDBJ databases">
        <title>The High-quality genome of the commercially important snow crab, Chionoecetes opilio.</title>
        <authorList>
            <person name="Jeong J.-H."/>
            <person name="Ryu S."/>
        </authorList>
    </citation>
    <scope>NUCLEOTIDE SEQUENCE</scope>
    <source>
        <strain evidence="2">MADBK_172401_WGS</strain>
        <tissue evidence="2">Digestive gland</tissue>
    </source>
</reference>
<comment type="caution">
    <text evidence="2">The sequence shown here is derived from an EMBL/GenBank/DDBJ whole genome shotgun (WGS) entry which is preliminary data.</text>
</comment>
<dbReference type="AlphaFoldDB" id="A0A8J4Y6A0"/>
<evidence type="ECO:0000313" key="3">
    <source>
        <dbReference type="Proteomes" id="UP000770661"/>
    </source>
</evidence>
<keyword evidence="3" id="KW-1185">Reference proteome</keyword>
<dbReference type="EMBL" id="JACEEZ010017424">
    <property type="protein sequence ID" value="KAG0717536.1"/>
    <property type="molecule type" value="Genomic_DNA"/>
</dbReference>
<accession>A0A8J4Y6A0</accession>
<gene>
    <name evidence="2" type="ORF">GWK47_054226</name>
</gene>
<sequence>MGPTPGPPRRGSRKLQHSSPLWGANRFPGAPPWALRFAGRVHKAFLRHHPPTCPKAQCVDDTLLPTAVSAPSGPTQFLQRCMGGVSPSDLTSSASAEERPFAGYLLGWEGYPKPRPVPKTT</sequence>
<evidence type="ECO:0000256" key="1">
    <source>
        <dbReference type="SAM" id="MobiDB-lite"/>
    </source>
</evidence>